<dbReference type="Pfam" id="PF08284">
    <property type="entry name" value="RVP_2"/>
    <property type="match status" value="1"/>
</dbReference>
<gene>
    <name evidence="2" type="ORF">Tco_1002660</name>
</gene>
<evidence type="ECO:0000313" key="3">
    <source>
        <dbReference type="Proteomes" id="UP001151760"/>
    </source>
</evidence>
<evidence type="ECO:0000313" key="2">
    <source>
        <dbReference type="EMBL" id="GJT59127.1"/>
    </source>
</evidence>
<dbReference type="InterPro" id="IPR021109">
    <property type="entry name" value="Peptidase_aspartic_dom_sf"/>
</dbReference>
<organism evidence="2 3">
    <name type="scientific">Tanacetum coccineum</name>
    <dbReference type="NCBI Taxonomy" id="301880"/>
    <lineage>
        <taxon>Eukaryota</taxon>
        <taxon>Viridiplantae</taxon>
        <taxon>Streptophyta</taxon>
        <taxon>Embryophyta</taxon>
        <taxon>Tracheophyta</taxon>
        <taxon>Spermatophyta</taxon>
        <taxon>Magnoliopsida</taxon>
        <taxon>eudicotyledons</taxon>
        <taxon>Gunneridae</taxon>
        <taxon>Pentapetalae</taxon>
        <taxon>asterids</taxon>
        <taxon>campanulids</taxon>
        <taxon>Asterales</taxon>
        <taxon>Asteraceae</taxon>
        <taxon>Asteroideae</taxon>
        <taxon>Anthemideae</taxon>
        <taxon>Anthemidinae</taxon>
        <taxon>Tanacetum</taxon>
    </lineage>
</organism>
<evidence type="ECO:0000256" key="1">
    <source>
        <dbReference type="SAM" id="MobiDB-lite"/>
    </source>
</evidence>
<comment type="caution">
    <text evidence="2">The sequence shown here is derived from an EMBL/GenBank/DDBJ whole genome shotgun (WGS) entry which is preliminary data.</text>
</comment>
<dbReference type="Proteomes" id="UP001151760">
    <property type="component" value="Unassembled WGS sequence"/>
</dbReference>
<reference evidence="2" key="1">
    <citation type="journal article" date="2022" name="Int. J. Mol. Sci.">
        <title>Draft Genome of Tanacetum Coccineum: Genomic Comparison of Closely Related Tanacetum-Family Plants.</title>
        <authorList>
            <person name="Yamashiro T."/>
            <person name="Shiraishi A."/>
            <person name="Nakayama K."/>
            <person name="Satake H."/>
        </authorList>
    </citation>
    <scope>NUCLEOTIDE SEQUENCE</scope>
</reference>
<accession>A0ABQ5F8R3</accession>
<dbReference type="EMBL" id="BQNB010017081">
    <property type="protein sequence ID" value="GJT59127.1"/>
    <property type="molecule type" value="Genomic_DNA"/>
</dbReference>
<dbReference type="Gene3D" id="2.40.70.10">
    <property type="entry name" value="Acid Proteases"/>
    <property type="match status" value="1"/>
</dbReference>
<protein>
    <submittedName>
        <fullName evidence="2">Gag-pol polyprotein</fullName>
    </submittedName>
</protein>
<name>A0ABQ5F8R3_9ASTR</name>
<keyword evidence="3" id="KW-1185">Reference proteome</keyword>
<reference evidence="2" key="2">
    <citation type="submission" date="2022-01" db="EMBL/GenBank/DDBJ databases">
        <authorList>
            <person name="Yamashiro T."/>
            <person name="Shiraishi A."/>
            <person name="Satake H."/>
            <person name="Nakayama K."/>
        </authorList>
    </citation>
    <scope>NUCLEOTIDE SEQUENCE</scope>
</reference>
<dbReference type="PANTHER" id="PTHR33067:SF9">
    <property type="entry name" value="RNA-DIRECTED DNA POLYMERASE"/>
    <property type="match status" value="1"/>
</dbReference>
<dbReference type="CDD" id="cd00303">
    <property type="entry name" value="retropepsin_like"/>
    <property type="match status" value="1"/>
</dbReference>
<proteinExistence type="predicted"/>
<feature type="region of interest" description="Disordered" evidence="1">
    <location>
        <begin position="386"/>
        <end position="405"/>
    </location>
</feature>
<dbReference type="PANTHER" id="PTHR33067">
    <property type="entry name" value="RNA-DIRECTED DNA POLYMERASE-RELATED"/>
    <property type="match status" value="1"/>
</dbReference>
<sequence length="405" mass="46372">MPLSTYLNLGLGKLAHTKLIVKLADRIVKYPKGIAENVLVGIGKFVFPVDFIILDMPEDIKVPLILGRPFLSTTHAKIDVFKRKITLRVGDEKIIFKSVKPANSLIKRVYMLSLRVRMELDLEARLMGETLVLNRPLDPLYGDYIELNDLNESFKLMRDQVDNLMPTIKEGEVVDKQMIEEVKARDGNKMVSKIFRYPSDYNQGEKIRIDYAHNLNCRRYGSLLDEGMGEVVVGEPFCKVSCVETKRFDGIITIPNEEESVTYQMVRSIPRFKRHTNEQCNKISPILKVSEKDTMNGISHSYQKLKGFYKGVLNLEPDFIQDSIMEEWLTRGNVSMHEMEWSFYTAYPGFGYGILTACTDLAKKNSTKLVKYLQFGILAHENNNGESTEQNIRGVSHSNSFNSRF</sequence>